<sequence length="643" mass="67659">MLSFFRRITKSRLGVIVTLGILAVIALAFGLSDISNVAPTGAAGTTVVEVGDGAVTDTELQQRTRLALDAVRQQQPTIDIDAFIAQGGLESVIDRTVNGMALDLFAQASGMVASKALIDGQIASIPAFQGFDGKFSQANFERALATQRISQADLRDDIRRELYAQWLLAPTQGASQVPAQLATPYASLLLEKRAGQIALVPASTAGIAAPSAEILAKFYASNRARYNVPQRRVLRYAVVSPEQFGGTVQVSDAEIAEAYRAAGDRYAPSATRTLQQVIVADQAAANRIAQAVRGGTSIEAAARAAGLEATTLTNVAKPDLAGRSAPAVADAAFAANDGSVAGPVRSPFGWHVIRVAGVAQSAGRPLASVRDELVTEIRRSKALEALTAVQETLDTGINDGATFDELMSDTKLQAQRTAPVIASGINPDAPDRRPDPRFARLFEAGFAAEQGDAPQLVQLGEDGTFGVVGVERIIAAAPRPLAQIRDQVVADWQRDQAKQAARRQALAVIQNVNRGTALPQAIRAAGVNGPEVQSINVSRADLAARREQLPPPVALMFSMKQGTAKLLEAPNGEGWFIVSVTGIERGDAKGNTNAINATRQGLGSVIGREYVQQFTAAARATVGVKRDDAAVARLRNSLTGAGE</sequence>
<dbReference type="Proteomes" id="UP001058533">
    <property type="component" value="Chromosome"/>
</dbReference>
<dbReference type="Pfam" id="PF13145">
    <property type="entry name" value="Rotamase_2"/>
    <property type="match status" value="1"/>
</dbReference>
<evidence type="ECO:0000256" key="5">
    <source>
        <dbReference type="ARBA" id="ARBA00022692"/>
    </source>
</evidence>
<evidence type="ECO:0000256" key="6">
    <source>
        <dbReference type="ARBA" id="ARBA00022989"/>
    </source>
</evidence>
<organism evidence="16 17">
    <name type="scientific">Sphingomonas qomolangmaensis</name>
    <dbReference type="NCBI Taxonomy" id="2918765"/>
    <lineage>
        <taxon>Bacteria</taxon>
        <taxon>Pseudomonadati</taxon>
        <taxon>Pseudomonadota</taxon>
        <taxon>Alphaproteobacteria</taxon>
        <taxon>Sphingomonadales</taxon>
        <taxon>Sphingomonadaceae</taxon>
        <taxon>Sphingomonas</taxon>
    </lineage>
</organism>
<dbReference type="RefSeq" id="WP_256507418.1">
    <property type="nucleotide sequence ID" value="NZ_CP101740.1"/>
</dbReference>
<dbReference type="Gene3D" id="1.10.4030.10">
    <property type="entry name" value="Porin chaperone SurA, peptide-binding domain"/>
    <property type="match status" value="1"/>
</dbReference>
<keyword evidence="17" id="KW-1185">Reference proteome</keyword>
<dbReference type="PANTHER" id="PTHR47529">
    <property type="entry name" value="PEPTIDYL-PROLYL CIS-TRANS ISOMERASE D"/>
    <property type="match status" value="1"/>
</dbReference>
<comment type="subcellular location">
    <subcellularLocation>
        <location evidence="1">Cell inner membrane</location>
        <topology evidence="1">Single-pass type II membrane protein</topology>
        <orientation evidence="1">Periplasmic side</orientation>
    </subcellularLocation>
</comment>
<keyword evidence="8" id="KW-0143">Chaperone</keyword>
<evidence type="ECO:0000256" key="3">
    <source>
        <dbReference type="ARBA" id="ARBA00022475"/>
    </source>
</evidence>
<proteinExistence type="inferred from homology"/>
<keyword evidence="14" id="KW-0697">Rotamase</keyword>
<evidence type="ECO:0000256" key="8">
    <source>
        <dbReference type="ARBA" id="ARBA00023186"/>
    </source>
</evidence>
<evidence type="ECO:0000256" key="11">
    <source>
        <dbReference type="ARBA" id="ARBA00038408"/>
    </source>
</evidence>
<evidence type="ECO:0000256" key="12">
    <source>
        <dbReference type="ARBA" id="ARBA00040743"/>
    </source>
</evidence>
<keyword evidence="14" id="KW-0413">Isomerase</keyword>
<reference evidence="16" key="1">
    <citation type="submission" date="2022-07" db="EMBL/GenBank/DDBJ databases">
        <title>Sphingomonas sp. nov., a novel bacterium isolated from the north slope of the Mount Everest.</title>
        <authorList>
            <person name="Cui X."/>
            <person name="Liu Y."/>
        </authorList>
    </citation>
    <scope>NUCLEOTIDE SEQUENCE</scope>
    <source>
        <strain evidence="16">S5-59</strain>
    </source>
</reference>
<evidence type="ECO:0000256" key="4">
    <source>
        <dbReference type="ARBA" id="ARBA00022519"/>
    </source>
</evidence>
<evidence type="ECO:0000256" key="2">
    <source>
        <dbReference type="ARBA" id="ARBA00018370"/>
    </source>
</evidence>
<evidence type="ECO:0000313" key="16">
    <source>
        <dbReference type="EMBL" id="UUL83579.1"/>
    </source>
</evidence>
<evidence type="ECO:0000256" key="10">
    <source>
        <dbReference type="ARBA" id="ARBA00031484"/>
    </source>
</evidence>
<evidence type="ECO:0000259" key="15">
    <source>
        <dbReference type="PROSITE" id="PS50198"/>
    </source>
</evidence>
<keyword evidence="6" id="KW-1133">Transmembrane helix</keyword>
<dbReference type="PROSITE" id="PS50198">
    <property type="entry name" value="PPIC_PPIASE_2"/>
    <property type="match status" value="1"/>
</dbReference>
<gene>
    <name evidence="16" type="ORF">NMP03_04975</name>
</gene>
<evidence type="ECO:0000256" key="9">
    <source>
        <dbReference type="ARBA" id="ARBA00030642"/>
    </source>
</evidence>
<dbReference type="SUPFAM" id="SSF54534">
    <property type="entry name" value="FKBP-like"/>
    <property type="match status" value="1"/>
</dbReference>
<evidence type="ECO:0000256" key="7">
    <source>
        <dbReference type="ARBA" id="ARBA00023136"/>
    </source>
</evidence>
<dbReference type="InterPro" id="IPR046357">
    <property type="entry name" value="PPIase_dom_sf"/>
</dbReference>
<comment type="similarity">
    <text evidence="11">Belongs to the PpiD chaperone family.</text>
</comment>
<evidence type="ECO:0000256" key="1">
    <source>
        <dbReference type="ARBA" id="ARBA00004382"/>
    </source>
</evidence>
<feature type="domain" description="PpiC" evidence="15">
    <location>
        <begin position="229"/>
        <end position="357"/>
    </location>
</feature>
<keyword evidence="5" id="KW-0812">Transmembrane</keyword>
<dbReference type="SUPFAM" id="SSF109998">
    <property type="entry name" value="Triger factor/SurA peptide-binding domain-like"/>
    <property type="match status" value="1"/>
</dbReference>
<accession>A0ABY5LCY7</accession>
<keyword evidence="3" id="KW-1003">Cell membrane</keyword>
<dbReference type="InterPro" id="IPR052029">
    <property type="entry name" value="PpiD_chaperone"/>
</dbReference>
<evidence type="ECO:0000256" key="14">
    <source>
        <dbReference type="PROSITE-ProRule" id="PRU00278"/>
    </source>
</evidence>
<name>A0ABY5LCY7_9SPHN</name>
<keyword evidence="7" id="KW-0472">Membrane</keyword>
<dbReference type="Pfam" id="PF13624">
    <property type="entry name" value="SurA_N_3"/>
    <property type="match status" value="1"/>
</dbReference>
<dbReference type="InterPro" id="IPR027304">
    <property type="entry name" value="Trigger_fact/SurA_dom_sf"/>
</dbReference>
<dbReference type="EMBL" id="CP101740">
    <property type="protein sequence ID" value="UUL83579.1"/>
    <property type="molecule type" value="Genomic_DNA"/>
</dbReference>
<dbReference type="Gene3D" id="3.10.50.40">
    <property type="match status" value="1"/>
</dbReference>
<dbReference type="PANTHER" id="PTHR47529:SF1">
    <property type="entry name" value="PERIPLASMIC CHAPERONE PPID"/>
    <property type="match status" value="1"/>
</dbReference>
<keyword evidence="4" id="KW-0997">Cell inner membrane</keyword>
<protein>
    <recommendedName>
        <fullName evidence="2">Parvulin-like PPIase</fullName>
    </recommendedName>
    <alternativeName>
        <fullName evidence="9">Peptidyl-prolyl cis-trans isomerase plp</fullName>
    </alternativeName>
    <alternativeName>
        <fullName evidence="12">Periplasmic chaperone PpiD</fullName>
    </alternativeName>
    <alternativeName>
        <fullName evidence="13">Periplasmic folding chaperone</fullName>
    </alternativeName>
    <alternativeName>
        <fullName evidence="10">Rotamase plp</fullName>
    </alternativeName>
</protein>
<evidence type="ECO:0000313" key="17">
    <source>
        <dbReference type="Proteomes" id="UP001058533"/>
    </source>
</evidence>
<evidence type="ECO:0000256" key="13">
    <source>
        <dbReference type="ARBA" id="ARBA00042775"/>
    </source>
</evidence>
<dbReference type="InterPro" id="IPR000297">
    <property type="entry name" value="PPIase_PpiC"/>
</dbReference>